<accession>A0A537JVT9</accession>
<evidence type="ECO:0000313" key="3">
    <source>
        <dbReference type="Proteomes" id="UP000318509"/>
    </source>
</evidence>
<dbReference type="SUPFAM" id="SSF51182">
    <property type="entry name" value="RmlC-like cupins"/>
    <property type="match status" value="1"/>
</dbReference>
<dbReference type="InterPro" id="IPR013096">
    <property type="entry name" value="Cupin_2"/>
</dbReference>
<dbReference type="Pfam" id="PF07883">
    <property type="entry name" value="Cupin_2"/>
    <property type="match status" value="1"/>
</dbReference>
<dbReference type="InterPro" id="IPR014710">
    <property type="entry name" value="RmlC-like_jellyroll"/>
</dbReference>
<dbReference type="PROSITE" id="PS50042">
    <property type="entry name" value="CNMP_BINDING_3"/>
    <property type="match status" value="1"/>
</dbReference>
<comment type="caution">
    <text evidence="2">The sequence shown here is derived from an EMBL/GenBank/DDBJ whole genome shotgun (WGS) entry which is preliminary data.</text>
</comment>
<dbReference type="AlphaFoldDB" id="A0A537JVT9"/>
<protein>
    <submittedName>
        <fullName evidence="2">Cupin domain-containing protein</fullName>
    </submittedName>
</protein>
<sequence>MEAINLSRKFSLFQDYWSPKIVGELNDAYVKLVKVKGEFVWHHHEAEDELFLVVKGRLRIRLRDRDLHLNTGELAIISRGVEHQPVAEDEAHILLLEPKSTLNTGNVTNERTVAKLERI</sequence>
<dbReference type="Proteomes" id="UP000318509">
    <property type="component" value="Unassembled WGS sequence"/>
</dbReference>
<evidence type="ECO:0000313" key="2">
    <source>
        <dbReference type="EMBL" id="TMI87402.1"/>
    </source>
</evidence>
<evidence type="ECO:0000259" key="1">
    <source>
        <dbReference type="PROSITE" id="PS50042"/>
    </source>
</evidence>
<dbReference type="PANTHER" id="PTHR36114:SF1">
    <property type="entry name" value="16.7 KDA PROTEIN IN WHIE LOCUS"/>
    <property type="match status" value="1"/>
</dbReference>
<dbReference type="InterPro" id="IPR011051">
    <property type="entry name" value="RmlC_Cupin_sf"/>
</dbReference>
<dbReference type="Gene3D" id="2.60.120.10">
    <property type="entry name" value="Jelly Rolls"/>
    <property type="match status" value="1"/>
</dbReference>
<feature type="domain" description="Cyclic nucleotide-binding" evidence="1">
    <location>
        <begin position="12"/>
        <end position="80"/>
    </location>
</feature>
<dbReference type="PANTHER" id="PTHR36114">
    <property type="entry name" value="16.7 KDA PROTEIN IN WHIE LOCUS"/>
    <property type="match status" value="1"/>
</dbReference>
<organism evidence="2 3">
    <name type="scientific">Candidatus Segetimicrobium genomatis</name>
    <dbReference type="NCBI Taxonomy" id="2569760"/>
    <lineage>
        <taxon>Bacteria</taxon>
        <taxon>Bacillati</taxon>
        <taxon>Candidatus Sysuimicrobiota</taxon>
        <taxon>Candidatus Sysuimicrobiia</taxon>
        <taxon>Candidatus Sysuimicrobiales</taxon>
        <taxon>Candidatus Segetimicrobiaceae</taxon>
        <taxon>Candidatus Segetimicrobium</taxon>
    </lineage>
</organism>
<dbReference type="EMBL" id="VBAK01000160">
    <property type="protein sequence ID" value="TMI87402.1"/>
    <property type="molecule type" value="Genomic_DNA"/>
</dbReference>
<reference evidence="2 3" key="1">
    <citation type="journal article" date="2019" name="Nat. Microbiol.">
        <title>Mediterranean grassland soil C-N compound turnover is dependent on rainfall and depth, and is mediated by genomically divergent microorganisms.</title>
        <authorList>
            <person name="Diamond S."/>
            <person name="Andeer P.F."/>
            <person name="Li Z."/>
            <person name="Crits-Christoph A."/>
            <person name="Burstein D."/>
            <person name="Anantharaman K."/>
            <person name="Lane K.R."/>
            <person name="Thomas B.C."/>
            <person name="Pan C."/>
            <person name="Northen T.R."/>
            <person name="Banfield J.F."/>
        </authorList>
    </citation>
    <scope>NUCLEOTIDE SEQUENCE [LARGE SCALE GENOMIC DNA]</scope>
    <source>
        <strain evidence="2">NP_3</strain>
    </source>
</reference>
<gene>
    <name evidence="2" type="ORF">E6H00_15775</name>
</gene>
<dbReference type="CDD" id="cd02226">
    <property type="entry name" value="cupin_YdbB-like"/>
    <property type="match status" value="1"/>
</dbReference>
<proteinExistence type="predicted"/>
<dbReference type="InterPro" id="IPR000595">
    <property type="entry name" value="cNMP-bd_dom"/>
</dbReference>
<dbReference type="InterPro" id="IPR052044">
    <property type="entry name" value="PKS_Associated_Protein"/>
</dbReference>
<name>A0A537JVT9_9BACT</name>